<gene>
    <name evidence="2" type="ORF">MTR67_039221</name>
</gene>
<dbReference type="EMBL" id="CP133620">
    <property type="protein sequence ID" value="WMV45836.1"/>
    <property type="molecule type" value="Genomic_DNA"/>
</dbReference>
<evidence type="ECO:0000313" key="2">
    <source>
        <dbReference type="EMBL" id="WMV45836.1"/>
    </source>
</evidence>
<proteinExistence type="predicted"/>
<feature type="compositionally biased region" description="Polar residues" evidence="1">
    <location>
        <begin position="60"/>
        <end position="71"/>
    </location>
</feature>
<dbReference type="AlphaFoldDB" id="A0AAF0UHY5"/>
<accession>A0AAF0UHY5</accession>
<evidence type="ECO:0000256" key="1">
    <source>
        <dbReference type="SAM" id="MobiDB-lite"/>
    </source>
</evidence>
<evidence type="ECO:0000313" key="3">
    <source>
        <dbReference type="Proteomes" id="UP001234989"/>
    </source>
</evidence>
<protein>
    <submittedName>
        <fullName evidence="2">Uncharacterized protein</fullName>
    </submittedName>
</protein>
<dbReference type="Proteomes" id="UP001234989">
    <property type="component" value="Chromosome 9"/>
</dbReference>
<name>A0AAF0UHY5_SOLVR</name>
<organism evidence="2 3">
    <name type="scientific">Solanum verrucosum</name>
    <dbReference type="NCBI Taxonomy" id="315347"/>
    <lineage>
        <taxon>Eukaryota</taxon>
        <taxon>Viridiplantae</taxon>
        <taxon>Streptophyta</taxon>
        <taxon>Embryophyta</taxon>
        <taxon>Tracheophyta</taxon>
        <taxon>Spermatophyta</taxon>
        <taxon>Magnoliopsida</taxon>
        <taxon>eudicotyledons</taxon>
        <taxon>Gunneridae</taxon>
        <taxon>Pentapetalae</taxon>
        <taxon>asterids</taxon>
        <taxon>lamiids</taxon>
        <taxon>Solanales</taxon>
        <taxon>Solanaceae</taxon>
        <taxon>Solanoideae</taxon>
        <taxon>Solaneae</taxon>
        <taxon>Solanum</taxon>
    </lineage>
</organism>
<keyword evidence="3" id="KW-1185">Reference proteome</keyword>
<feature type="region of interest" description="Disordered" evidence="1">
    <location>
        <begin position="46"/>
        <end position="71"/>
    </location>
</feature>
<sequence>MLSIITHKVTEQDRKLEEMKEDIEGMERLIWSQSRAIQMLEDFMDDASPDLHSQQDKGLPSNTMANPKNGI</sequence>
<reference evidence="2" key="1">
    <citation type="submission" date="2023-08" db="EMBL/GenBank/DDBJ databases">
        <title>A de novo genome assembly of Solanum verrucosum Schlechtendal, a Mexican diploid species geographically isolated from the other diploid A-genome species in potato relatives.</title>
        <authorList>
            <person name="Hosaka K."/>
        </authorList>
    </citation>
    <scope>NUCLEOTIDE SEQUENCE</scope>
    <source>
        <tissue evidence="2">Young leaves</tissue>
    </source>
</reference>